<gene>
    <name evidence="2" type="ORF">BVJ53_05740</name>
    <name evidence="3" type="ORF">OFW50_09630</name>
</gene>
<reference evidence="3" key="2">
    <citation type="submission" date="2022-10" db="EMBL/GenBank/DDBJ databases">
        <title>Comparative genomic analysis and in-vitro probiotic properties of the potential probiotic L. chiayiensis AACE 3.</title>
        <authorList>
            <person name="Kang X."/>
        </authorList>
    </citation>
    <scope>NUCLEOTIDE SEQUENCE</scope>
    <source>
        <strain evidence="3">AACE 3</strain>
    </source>
</reference>
<evidence type="ECO:0000313" key="5">
    <source>
        <dbReference type="Proteomes" id="UP001164790"/>
    </source>
</evidence>
<evidence type="ECO:0000256" key="1">
    <source>
        <dbReference type="SAM" id="MobiDB-lite"/>
    </source>
</evidence>
<evidence type="ECO:0000313" key="2">
    <source>
        <dbReference type="EMBL" id="RXT26852.1"/>
    </source>
</evidence>
<sequence length="95" mass="11133">MLEINRNRFQNYLSGAARILDLGSTINWRRYHDQYHLEFEEGTDEISDAWENVGELLAKSIEDFENENRDVLISGGKTRRSTKRGRERRTSKTGN</sequence>
<dbReference type="AlphaFoldDB" id="A0A4Q1U5J3"/>
<dbReference type="RefSeq" id="WP_129301571.1">
    <property type="nucleotide sequence ID" value="NZ_CP107523.1"/>
</dbReference>
<dbReference type="Proteomes" id="UP000290475">
    <property type="component" value="Unassembled WGS sequence"/>
</dbReference>
<reference evidence="2 4" key="1">
    <citation type="submission" date="2017-01" db="EMBL/GenBank/DDBJ databases">
        <title>Lactobacillus chiayiensis sp. nov., a lactic acid bacterium isolated from compost.</title>
        <authorList>
            <person name="Huang C.-H."/>
        </authorList>
    </citation>
    <scope>NUCLEOTIDE SEQUENCE [LARGE SCALE GENOMIC DNA]</scope>
    <source>
        <strain evidence="2">Chh01</strain>
        <strain evidence="4">chh01</strain>
    </source>
</reference>
<feature type="region of interest" description="Disordered" evidence="1">
    <location>
        <begin position="72"/>
        <end position="95"/>
    </location>
</feature>
<dbReference type="Proteomes" id="UP001164790">
    <property type="component" value="Chromosome"/>
</dbReference>
<dbReference type="EMBL" id="CP107523">
    <property type="protein sequence ID" value="UYN55740.1"/>
    <property type="molecule type" value="Genomic_DNA"/>
</dbReference>
<name>A0A4Q1U5J3_9LACO</name>
<evidence type="ECO:0000313" key="4">
    <source>
        <dbReference type="Proteomes" id="UP000290475"/>
    </source>
</evidence>
<keyword evidence="5" id="KW-1185">Reference proteome</keyword>
<proteinExistence type="predicted"/>
<accession>A0A4Q1U5J3</accession>
<organism evidence="2 4">
    <name type="scientific">Lacticaseibacillus chiayiensis</name>
    <dbReference type="NCBI Taxonomy" id="2100821"/>
    <lineage>
        <taxon>Bacteria</taxon>
        <taxon>Bacillati</taxon>
        <taxon>Bacillota</taxon>
        <taxon>Bacilli</taxon>
        <taxon>Lactobacillales</taxon>
        <taxon>Lactobacillaceae</taxon>
        <taxon>Lacticaseibacillus</taxon>
    </lineage>
</organism>
<protein>
    <submittedName>
        <fullName evidence="2">Uncharacterized protein</fullName>
    </submittedName>
</protein>
<evidence type="ECO:0000313" key="3">
    <source>
        <dbReference type="EMBL" id="UYN55740.1"/>
    </source>
</evidence>
<dbReference type="EMBL" id="MSSM01000011">
    <property type="protein sequence ID" value="RXT26852.1"/>
    <property type="molecule type" value="Genomic_DNA"/>
</dbReference>
<dbReference type="OrthoDB" id="9977777at2"/>
<feature type="compositionally biased region" description="Basic residues" evidence="1">
    <location>
        <begin position="77"/>
        <end position="95"/>
    </location>
</feature>